<sequence>PPPNFLDKAGTPPIPWKSWLRMFERYILATGAQEYSAERRQAKLLNCLGVEGQRIYDSLPAPVGPAPATSPAGDGQQARQASRDVYRETLRALEAEFSQPVNETLQQLRFHMRKQQEGESLRDFLSALRALAVPVNFGADTEAVIRRQFMVGAASAEIQERLVLDAALPFSVALETVLNLERSRREVREWALATAPAAPLKASEEHVTCHVTGRAPSQPPPMTSSLHEPWRSRRESPAGSPTRRSSARSGNARAPRSSARRSCATCGRSGDVGFDRGNHKRSSGWSEFRRSERFKSPRWQPNPRCNGYGRPCANCGYDQERCKGYAVCPARGRQCANCGRRGHFSRVCRGVKRSLERRPNDEVEEIVSFVAAEDESSPTPPQTKLLAKRSRSKQEIDSVAPEQDEQAYHFAITLVNSFSKWLRQRVQQRQQHKKEPAYRSRAAKAPRFRVGDWVIVKKPGKVPVGESTLGAPLRIVKRVGRCTFRLENGRVWNAWKLEGAPEVNLESHQQRIPAAVQSDQPVSHTATQGDTFHEHHNWQPQESSSAMEKLLRMRTPDVVLPSARHPRPRGALYDT</sequence>
<feature type="non-terminal residue" evidence="4">
    <location>
        <position position="1"/>
    </location>
</feature>
<evidence type="ECO:0000313" key="4">
    <source>
        <dbReference type="EMBL" id="JAR88999.1"/>
    </source>
</evidence>
<dbReference type="PANTHER" id="PTHR33198">
    <property type="entry name" value="ANK_REP_REGION DOMAIN-CONTAINING PROTEIN-RELATED"/>
    <property type="match status" value="1"/>
</dbReference>
<reference evidence="4" key="1">
    <citation type="journal article" date="2018" name="PLoS Negl. Trop. Dis.">
        <title>Sialome diversity of ticks revealed by RNAseq of single tick salivary glands.</title>
        <authorList>
            <person name="Perner J."/>
            <person name="Kropackova S."/>
            <person name="Kopacek P."/>
            <person name="Ribeiro J.M."/>
        </authorList>
    </citation>
    <scope>NUCLEOTIDE SEQUENCE</scope>
    <source>
        <strain evidence="4">Siblings of single egg batch collected in Ceske Budejovice</strain>
        <tissue evidence="4">Salivary glands</tissue>
    </source>
</reference>
<keyword evidence="1" id="KW-0863">Zinc-finger</keyword>
<dbReference type="EMBL" id="GEGO01006405">
    <property type="protein sequence ID" value="JAR88999.1"/>
    <property type="molecule type" value="Transcribed_RNA"/>
</dbReference>
<accession>A0A147BE17</accession>
<keyword evidence="1" id="KW-0862">Zinc</keyword>
<keyword evidence="1" id="KW-0479">Metal-binding</keyword>
<evidence type="ECO:0000256" key="1">
    <source>
        <dbReference type="PROSITE-ProRule" id="PRU00047"/>
    </source>
</evidence>
<dbReference type="InterPro" id="IPR001878">
    <property type="entry name" value="Znf_CCHC"/>
</dbReference>
<feature type="region of interest" description="Disordered" evidence="2">
    <location>
        <begin position="211"/>
        <end position="265"/>
    </location>
</feature>
<dbReference type="PANTHER" id="PTHR33198:SF20">
    <property type="entry name" value="RETROTRANSPOSON GAG DOMAIN-CONTAINING PROTEIN"/>
    <property type="match status" value="1"/>
</dbReference>
<evidence type="ECO:0000256" key="2">
    <source>
        <dbReference type="SAM" id="MobiDB-lite"/>
    </source>
</evidence>
<feature type="region of interest" description="Disordered" evidence="2">
    <location>
        <begin position="60"/>
        <end position="83"/>
    </location>
</feature>
<feature type="compositionally biased region" description="Low complexity" evidence="2">
    <location>
        <begin position="242"/>
        <end position="265"/>
    </location>
</feature>
<dbReference type="AlphaFoldDB" id="A0A147BE17"/>
<protein>
    <submittedName>
        <fullName evidence="4">Putative tick transposon</fullName>
    </submittedName>
</protein>
<dbReference type="GO" id="GO:0008270">
    <property type="term" value="F:zinc ion binding"/>
    <property type="evidence" value="ECO:0007669"/>
    <property type="project" value="UniProtKB-KW"/>
</dbReference>
<dbReference type="GO" id="GO:0003676">
    <property type="term" value="F:nucleic acid binding"/>
    <property type="evidence" value="ECO:0007669"/>
    <property type="project" value="InterPro"/>
</dbReference>
<name>A0A147BE17_IXORI</name>
<feature type="domain" description="CCHC-type" evidence="3">
    <location>
        <begin position="335"/>
        <end position="349"/>
    </location>
</feature>
<organism evidence="4">
    <name type="scientific">Ixodes ricinus</name>
    <name type="common">Common tick</name>
    <name type="synonym">Acarus ricinus</name>
    <dbReference type="NCBI Taxonomy" id="34613"/>
    <lineage>
        <taxon>Eukaryota</taxon>
        <taxon>Metazoa</taxon>
        <taxon>Ecdysozoa</taxon>
        <taxon>Arthropoda</taxon>
        <taxon>Chelicerata</taxon>
        <taxon>Arachnida</taxon>
        <taxon>Acari</taxon>
        <taxon>Parasitiformes</taxon>
        <taxon>Ixodida</taxon>
        <taxon>Ixodoidea</taxon>
        <taxon>Ixodidae</taxon>
        <taxon>Ixodinae</taxon>
        <taxon>Ixodes</taxon>
    </lineage>
</organism>
<dbReference type="PROSITE" id="PS50158">
    <property type="entry name" value="ZF_CCHC"/>
    <property type="match status" value="1"/>
</dbReference>
<proteinExistence type="predicted"/>
<evidence type="ECO:0000259" key="3">
    <source>
        <dbReference type="PROSITE" id="PS50158"/>
    </source>
</evidence>